<feature type="binding site" evidence="6 8">
    <location>
        <begin position="184"/>
        <end position="185"/>
    </location>
    <ligand>
        <name>substrate</name>
    </ligand>
</feature>
<feature type="active site" description="Tele-phosphohistidine intermediate" evidence="6 7">
    <location>
        <position position="79"/>
    </location>
</feature>
<gene>
    <name evidence="6" type="primary">gpmA</name>
    <name evidence="11" type="ORF">EDD59_102237</name>
</gene>
<dbReference type="GO" id="GO:0004619">
    <property type="term" value="F:phosphoglycerate mutase activity"/>
    <property type="evidence" value="ECO:0007669"/>
    <property type="project" value="UniProtKB-UniRule"/>
</dbReference>
<keyword evidence="5 6" id="KW-0413">Isomerase</keyword>
<dbReference type="CDD" id="cd07067">
    <property type="entry name" value="HP_PGM_like"/>
    <property type="match status" value="1"/>
</dbReference>
<dbReference type="NCBIfam" id="NF010713">
    <property type="entry name" value="PRK14115.1"/>
    <property type="match status" value="1"/>
</dbReference>
<comment type="pathway">
    <text evidence="6 10">Carbohydrate degradation; glycolysis; pyruvate from D-glyceraldehyde 3-phosphate: step 3/5.</text>
</comment>
<keyword evidence="3 6" id="KW-0312">Gluconeogenesis</keyword>
<keyword evidence="12" id="KW-1185">Reference proteome</keyword>
<name>A0A4R3KGC7_9FIRM</name>
<dbReference type="Pfam" id="PF00300">
    <property type="entry name" value="His_Phos_1"/>
    <property type="match status" value="2"/>
</dbReference>
<keyword evidence="4 6" id="KW-0324">Glycolysis</keyword>
<comment type="catalytic activity">
    <reaction evidence="1 6 10">
        <text>(2R)-2-phosphoglycerate = (2R)-3-phosphoglycerate</text>
        <dbReference type="Rhea" id="RHEA:15901"/>
        <dbReference type="ChEBI" id="CHEBI:58272"/>
        <dbReference type="ChEBI" id="CHEBI:58289"/>
        <dbReference type="EC" id="5.4.2.11"/>
    </reaction>
</comment>
<dbReference type="SMART" id="SM00855">
    <property type="entry name" value="PGAM"/>
    <property type="match status" value="1"/>
</dbReference>
<evidence type="ECO:0000256" key="7">
    <source>
        <dbReference type="PIRSR" id="PIRSR613078-1"/>
    </source>
</evidence>
<dbReference type="AlphaFoldDB" id="A0A4R3KGC7"/>
<dbReference type="InterPro" id="IPR005952">
    <property type="entry name" value="Phosphogly_mut1"/>
</dbReference>
<feature type="site" description="Transition state stabilizer" evidence="6 9">
    <location>
        <position position="252"/>
    </location>
</feature>
<evidence type="ECO:0000256" key="8">
    <source>
        <dbReference type="PIRSR" id="PIRSR613078-2"/>
    </source>
</evidence>
<reference evidence="11 12" key="1">
    <citation type="submission" date="2019-03" db="EMBL/GenBank/DDBJ databases">
        <title>Genomic Encyclopedia of Type Strains, Phase IV (KMG-IV): sequencing the most valuable type-strain genomes for metagenomic binning, comparative biology and taxonomic classification.</title>
        <authorList>
            <person name="Goeker M."/>
        </authorList>
    </citation>
    <scope>NUCLEOTIDE SEQUENCE [LARGE SCALE GENOMIC DNA]</scope>
    <source>
        <strain evidence="11 12">DSM 29489</strain>
    </source>
</reference>
<evidence type="ECO:0000256" key="2">
    <source>
        <dbReference type="ARBA" id="ARBA00006717"/>
    </source>
</evidence>
<evidence type="ECO:0000313" key="12">
    <source>
        <dbReference type="Proteomes" id="UP000295726"/>
    </source>
</evidence>
<comment type="caution">
    <text evidence="11">The sequence shown here is derived from an EMBL/GenBank/DDBJ whole genome shotgun (WGS) entry which is preliminary data.</text>
</comment>
<feature type="binding site" evidence="6 8">
    <location>
        <begin position="157"/>
        <end position="160"/>
    </location>
    <ligand>
        <name>substrate</name>
    </ligand>
</feature>
<evidence type="ECO:0000256" key="5">
    <source>
        <dbReference type="ARBA" id="ARBA00023235"/>
    </source>
</evidence>
<dbReference type="HAMAP" id="MF_01039">
    <property type="entry name" value="PGAM_GpmA"/>
    <property type="match status" value="1"/>
</dbReference>
<feature type="binding site" evidence="6 8">
    <location>
        <begin position="78"/>
        <end position="85"/>
    </location>
    <ligand>
        <name>substrate</name>
    </ligand>
</feature>
<protein>
    <recommendedName>
        <fullName evidence="6 10">2,3-bisphosphoglycerate-dependent phosphoglycerate mutase</fullName>
        <shortName evidence="6">BPG-dependent PGAM</shortName>
        <shortName evidence="6">PGAM</shortName>
        <shortName evidence="6">Phosphoglyceromutase</shortName>
        <shortName evidence="6">dPGM</shortName>
        <ecNumber evidence="6 10">5.4.2.11</ecNumber>
    </recommendedName>
</protein>
<organism evidence="11 12">
    <name type="scientific">Muricomes intestini</name>
    <dbReference type="NCBI Taxonomy" id="1796634"/>
    <lineage>
        <taxon>Bacteria</taxon>
        <taxon>Bacillati</taxon>
        <taxon>Bacillota</taxon>
        <taxon>Clostridia</taxon>
        <taxon>Lachnospirales</taxon>
        <taxon>Lachnospiraceae</taxon>
        <taxon>Muricomes</taxon>
    </lineage>
</organism>
<feature type="binding site" evidence="6 8">
    <location>
        <begin position="91"/>
        <end position="92"/>
    </location>
    <ligand>
        <name>substrate</name>
    </ligand>
</feature>
<proteinExistence type="inferred from homology"/>
<feature type="binding site" evidence="6 8">
    <location>
        <begin position="253"/>
        <end position="254"/>
    </location>
    <ligand>
        <name>substrate</name>
    </ligand>
</feature>
<dbReference type="Proteomes" id="UP000295726">
    <property type="component" value="Unassembled WGS sequence"/>
</dbReference>
<evidence type="ECO:0000256" key="4">
    <source>
        <dbReference type="ARBA" id="ARBA00023152"/>
    </source>
</evidence>
<dbReference type="EMBL" id="SLZZ01000002">
    <property type="protein sequence ID" value="TCS82368.1"/>
    <property type="molecule type" value="Genomic_DNA"/>
</dbReference>
<dbReference type="GO" id="GO:0006094">
    <property type="term" value="P:gluconeogenesis"/>
    <property type="evidence" value="ECO:0007669"/>
    <property type="project" value="UniProtKB-UniRule"/>
</dbReference>
<dbReference type="SUPFAM" id="SSF53254">
    <property type="entry name" value="Phosphoglycerate mutase-like"/>
    <property type="match status" value="1"/>
</dbReference>
<dbReference type="EC" id="5.4.2.11" evidence="6 10"/>
<evidence type="ECO:0000256" key="3">
    <source>
        <dbReference type="ARBA" id="ARBA00022432"/>
    </source>
</evidence>
<evidence type="ECO:0000256" key="10">
    <source>
        <dbReference type="RuleBase" id="RU004512"/>
    </source>
</evidence>
<evidence type="ECO:0000313" key="11">
    <source>
        <dbReference type="EMBL" id="TCS82368.1"/>
    </source>
</evidence>
<sequence length="318" mass="36384">MLNEDSRQLSYILEQLKGLEQLVGAFVNISRLETGLRKFLYHLLSSQYWLYIAMIMGYNQAIDKRKAGVLMKILVLLRHGQSEWNLENRFTGWKDVDLSPKGIEEAKSAGKVLKEEGYDFDIAYTSYLQRAIHTLQLALEEMGRIDLPVIKSWKLNERHYGALQGLNKTETAQKYGEEQVHIWRRSFDVQPPALKPNDERNPALQDLYHGINASELPLTESLKDTIARVIPYYEQEILPQINAGKRVAIAAHGNSLRALIMYFEQLSEEEITKVNVPTGIPLVYEFTDDGKMHKKFYLGDQDAIEAKMKAVVAQGKAK</sequence>
<dbReference type="RefSeq" id="WP_330571854.1">
    <property type="nucleotide sequence ID" value="NZ_SLZZ01000002.1"/>
</dbReference>
<dbReference type="GO" id="GO:0006096">
    <property type="term" value="P:glycolytic process"/>
    <property type="evidence" value="ECO:0007669"/>
    <property type="project" value="UniProtKB-UniRule"/>
</dbReference>
<dbReference type="NCBIfam" id="TIGR01258">
    <property type="entry name" value="pgm_1"/>
    <property type="match status" value="1"/>
</dbReference>
<dbReference type="PANTHER" id="PTHR11931">
    <property type="entry name" value="PHOSPHOGLYCERATE MUTASE"/>
    <property type="match status" value="1"/>
</dbReference>
<feature type="active site" description="Proton donor/acceptor" evidence="6 7">
    <location>
        <position position="157"/>
    </location>
</feature>
<dbReference type="PROSITE" id="PS00175">
    <property type="entry name" value="PG_MUTASE"/>
    <property type="match status" value="1"/>
</dbReference>
<dbReference type="Gene3D" id="3.40.50.1240">
    <property type="entry name" value="Phosphoglycerate mutase-like"/>
    <property type="match status" value="1"/>
</dbReference>
<accession>A0A4R3KGC7</accession>
<comment type="similarity">
    <text evidence="2 6">Belongs to the phosphoglycerate mutase family. BPG-dependent PGAM subfamily.</text>
</comment>
<dbReference type="FunFam" id="3.40.50.1240:FF:000003">
    <property type="entry name" value="2,3-bisphosphoglycerate-dependent phosphoglycerate mutase"/>
    <property type="match status" value="1"/>
</dbReference>
<dbReference type="InterPro" id="IPR029033">
    <property type="entry name" value="His_PPase_superfam"/>
</dbReference>
<evidence type="ECO:0000256" key="9">
    <source>
        <dbReference type="PIRSR" id="PIRSR613078-3"/>
    </source>
</evidence>
<dbReference type="UniPathway" id="UPA00109">
    <property type="reaction ID" value="UER00186"/>
</dbReference>
<comment type="function">
    <text evidence="6 10">Catalyzes the interconversion of 2-phosphoglycerate and 3-phosphoglycerate.</text>
</comment>
<feature type="binding site" evidence="6 8">
    <location>
        <position position="130"/>
    </location>
    <ligand>
        <name>substrate</name>
    </ligand>
</feature>
<dbReference type="InterPro" id="IPR013078">
    <property type="entry name" value="His_Pase_superF_clade-1"/>
</dbReference>
<feature type="binding site" evidence="6 8">
    <location>
        <position position="168"/>
    </location>
    <ligand>
        <name>substrate</name>
    </ligand>
</feature>
<dbReference type="InterPro" id="IPR001345">
    <property type="entry name" value="PG/BPGM_mutase_AS"/>
</dbReference>
<evidence type="ECO:0000256" key="1">
    <source>
        <dbReference type="ARBA" id="ARBA00000380"/>
    </source>
</evidence>
<evidence type="ECO:0000256" key="6">
    <source>
        <dbReference type="HAMAP-Rule" id="MF_01039"/>
    </source>
</evidence>